<proteinExistence type="inferred from homology"/>
<keyword evidence="3 4" id="KW-0175">Coiled coil</keyword>
<dbReference type="Pfam" id="PF25967">
    <property type="entry name" value="RND-MFP_C"/>
    <property type="match status" value="1"/>
</dbReference>
<dbReference type="Gene3D" id="2.40.30.170">
    <property type="match status" value="1"/>
</dbReference>
<evidence type="ECO:0000256" key="1">
    <source>
        <dbReference type="ARBA" id="ARBA00004196"/>
    </source>
</evidence>
<feature type="domain" description="Multidrug resistance protein MdtA-like barrel-sandwich hybrid" evidence="5">
    <location>
        <begin position="61"/>
        <end position="249"/>
    </location>
</feature>
<dbReference type="Pfam" id="PF25917">
    <property type="entry name" value="BSH_RND"/>
    <property type="match status" value="1"/>
</dbReference>
<protein>
    <submittedName>
        <fullName evidence="8">Efflux RND transporter periplasmic adaptor subunit</fullName>
    </submittedName>
</protein>
<evidence type="ECO:0000313" key="8">
    <source>
        <dbReference type="EMBL" id="HGV55903.1"/>
    </source>
</evidence>
<dbReference type="Gene3D" id="2.40.50.100">
    <property type="match status" value="1"/>
</dbReference>
<name>A0A832GMR4_9BACT</name>
<accession>A0A832GMR4</accession>
<evidence type="ECO:0000259" key="6">
    <source>
        <dbReference type="Pfam" id="PF25954"/>
    </source>
</evidence>
<dbReference type="Gene3D" id="6.10.140.1990">
    <property type="match status" value="1"/>
</dbReference>
<evidence type="ECO:0000256" key="2">
    <source>
        <dbReference type="ARBA" id="ARBA00009477"/>
    </source>
</evidence>
<evidence type="ECO:0000259" key="5">
    <source>
        <dbReference type="Pfam" id="PF25917"/>
    </source>
</evidence>
<feature type="domain" description="CusB-like beta-barrel" evidence="6">
    <location>
        <begin position="264"/>
        <end position="335"/>
    </location>
</feature>
<dbReference type="GO" id="GO:1990195">
    <property type="term" value="C:macrolide transmembrane transporter complex"/>
    <property type="evidence" value="ECO:0007669"/>
    <property type="project" value="InterPro"/>
</dbReference>
<dbReference type="PANTHER" id="PTHR32347:SF14">
    <property type="entry name" value="EFFLUX SYSTEM COMPONENT YKNX-RELATED"/>
    <property type="match status" value="1"/>
</dbReference>
<feature type="coiled-coil region" evidence="4">
    <location>
        <begin position="94"/>
        <end position="216"/>
    </location>
</feature>
<dbReference type="InterPro" id="IPR058625">
    <property type="entry name" value="MdtA-like_BSH"/>
</dbReference>
<dbReference type="EMBL" id="DSZU01000137">
    <property type="protein sequence ID" value="HGV55903.1"/>
    <property type="molecule type" value="Genomic_DNA"/>
</dbReference>
<evidence type="ECO:0000256" key="4">
    <source>
        <dbReference type="SAM" id="Coils"/>
    </source>
</evidence>
<dbReference type="GO" id="GO:0022857">
    <property type="term" value="F:transmembrane transporter activity"/>
    <property type="evidence" value="ECO:0007669"/>
    <property type="project" value="InterPro"/>
</dbReference>
<comment type="subcellular location">
    <subcellularLocation>
        <location evidence="1">Cell envelope</location>
    </subcellularLocation>
</comment>
<dbReference type="AlphaFoldDB" id="A0A832GMR4"/>
<gene>
    <name evidence="8" type="ORF">ENT73_07510</name>
</gene>
<dbReference type="InterPro" id="IPR058627">
    <property type="entry name" value="MdtA-like_C"/>
</dbReference>
<dbReference type="InterPro" id="IPR050465">
    <property type="entry name" value="UPF0194_transport"/>
</dbReference>
<comment type="similarity">
    <text evidence="2">Belongs to the membrane fusion protein (MFP) (TC 8.A.1) family.</text>
</comment>
<feature type="domain" description="Multidrug resistance protein MdtA-like C-terminal permuted SH3" evidence="7">
    <location>
        <begin position="343"/>
        <end position="396"/>
    </location>
</feature>
<dbReference type="Pfam" id="PF25954">
    <property type="entry name" value="Beta-barrel_RND_2"/>
    <property type="match status" value="1"/>
</dbReference>
<evidence type="ECO:0000259" key="7">
    <source>
        <dbReference type="Pfam" id="PF25967"/>
    </source>
</evidence>
<dbReference type="InterPro" id="IPR058792">
    <property type="entry name" value="Beta-barrel_RND_2"/>
</dbReference>
<dbReference type="PANTHER" id="PTHR32347">
    <property type="entry name" value="EFFLUX SYSTEM COMPONENT YKNX-RELATED"/>
    <property type="match status" value="1"/>
</dbReference>
<dbReference type="GO" id="GO:0019898">
    <property type="term" value="C:extrinsic component of membrane"/>
    <property type="evidence" value="ECO:0007669"/>
    <property type="project" value="InterPro"/>
</dbReference>
<evidence type="ECO:0000256" key="3">
    <source>
        <dbReference type="ARBA" id="ARBA00023054"/>
    </source>
</evidence>
<dbReference type="GO" id="GO:0030313">
    <property type="term" value="C:cell envelope"/>
    <property type="evidence" value="ECO:0007669"/>
    <property type="project" value="UniProtKB-SubCell"/>
</dbReference>
<dbReference type="GO" id="GO:1990961">
    <property type="term" value="P:xenobiotic detoxification by transmembrane export across the plasma membrane"/>
    <property type="evidence" value="ECO:0007669"/>
    <property type="project" value="InterPro"/>
</dbReference>
<reference evidence="8" key="1">
    <citation type="journal article" date="2020" name="mSystems">
        <title>Genome- and Community-Level Interaction Insights into Carbon Utilization and Element Cycling Functions of Hydrothermarchaeota in Hydrothermal Sediment.</title>
        <authorList>
            <person name="Zhou Z."/>
            <person name="Liu Y."/>
            <person name="Xu W."/>
            <person name="Pan J."/>
            <person name="Luo Z.H."/>
            <person name="Li M."/>
        </authorList>
    </citation>
    <scope>NUCLEOTIDE SEQUENCE [LARGE SCALE GENOMIC DNA]</scope>
    <source>
        <strain evidence="8">SpSt-605</strain>
    </source>
</reference>
<dbReference type="PROSITE" id="PS51257">
    <property type="entry name" value="PROKAR_LIPOPROTEIN"/>
    <property type="match status" value="1"/>
</dbReference>
<sequence length="399" mass="44801">MLSSRLIILLLVSITFLLSCKNPQPKKEKEPIPQKTAKVERGEVFLEVAATGAVKPQVGAQVKVGARISGRVENLLVKQGDFVKQGQLIAVIEHKDLKNQVERLEFELKQAISQLEKIKATYPEKIKASKRVISALQAELEQLEREAKRLQNLFKEGLISKTELERIEKDKVVKENQIEAEKAQLRALEAEFDKELERAKSQVEAARRQLEEAKVRLSYAFIYSPINGYVSEVTTQQGETVVAGLNAPTFITVVDLSRLEVHCYIDETDIGKIKAGMEATFRVDSFPDKVFKARVRTIYPGAIIKNNVVFYDTVLDILTPYENYLRPEMTAQVTILAGKKEGVLLVPSGAVKIDPQGKAFVMVKEGEKWKKRLVKTGWESRGKVEILEGLSEGEVVGVW</sequence>
<dbReference type="NCBIfam" id="TIGR01730">
    <property type="entry name" value="RND_mfp"/>
    <property type="match status" value="1"/>
</dbReference>
<dbReference type="Gene3D" id="2.40.420.20">
    <property type="match status" value="1"/>
</dbReference>
<organism evidence="8">
    <name type="scientific">Caldimicrobium thiodismutans</name>
    <dbReference type="NCBI Taxonomy" id="1653476"/>
    <lineage>
        <taxon>Bacteria</taxon>
        <taxon>Pseudomonadati</taxon>
        <taxon>Thermodesulfobacteriota</taxon>
        <taxon>Thermodesulfobacteria</taxon>
        <taxon>Thermodesulfobacteriales</taxon>
        <taxon>Thermodesulfobacteriaceae</taxon>
        <taxon>Caldimicrobium</taxon>
    </lineage>
</organism>
<comment type="caution">
    <text evidence="8">The sequence shown here is derived from an EMBL/GenBank/DDBJ whole genome shotgun (WGS) entry which is preliminary data.</text>
</comment>
<dbReference type="InterPro" id="IPR006143">
    <property type="entry name" value="RND_pump_MFP"/>
</dbReference>
<dbReference type="InterPro" id="IPR030190">
    <property type="entry name" value="MacA_alpha-hairpin_sf"/>
</dbReference>
<dbReference type="SUPFAM" id="SSF111369">
    <property type="entry name" value="HlyD-like secretion proteins"/>
    <property type="match status" value="2"/>
</dbReference>